<protein>
    <recommendedName>
        <fullName evidence="4">Small secreted protein</fullName>
    </recommendedName>
</protein>
<evidence type="ECO:0008006" key="4">
    <source>
        <dbReference type="Google" id="ProtNLM"/>
    </source>
</evidence>
<gene>
    <name evidence="2" type="ORF">DX116_12480</name>
</gene>
<name>A0A371P242_9ACTN</name>
<dbReference type="AlphaFoldDB" id="A0A371P242"/>
<accession>A0A371P242</accession>
<dbReference type="EMBL" id="QUBR01000002">
    <property type="protein sequence ID" value="REK69995.1"/>
    <property type="molecule type" value="Genomic_DNA"/>
</dbReference>
<feature type="signal peptide" evidence="1">
    <location>
        <begin position="1"/>
        <end position="18"/>
    </location>
</feature>
<evidence type="ECO:0000313" key="2">
    <source>
        <dbReference type="EMBL" id="REK69995.1"/>
    </source>
</evidence>
<organism evidence="2 3">
    <name type="scientific">Aeromicrobium endophyticum</name>
    <dbReference type="NCBI Taxonomy" id="2292704"/>
    <lineage>
        <taxon>Bacteria</taxon>
        <taxon>Bacillati</taxon>
        <taxon>Actinomycetota</taxon>
        <taxon>Actinomycetes</taxon>
        <taxon>Propionibacteriales</taxon>
        <taxon>Nocardioidaceae</taxon>
        <taxon>Aeromicrobium</taxon>
    </lineage>
</organism>
<keyword evidence="1" id="KW-0732">Signal</keyword>
<keyword evidence="3" id="KW-1185">Reference proteome</keyword>
<dbReference type="RefSeq" id="WP_119704593.1">
    <property type="nucleotide sequence ID" value="NZ_JBHSOI010000002.1"/>
</dbReference>
<evidence type="ECO:0000256" key="1">
    <source>
        <dbReference type="SAM" id="SignalP"/>
    </source>
</evidence>
<feature type="chain" id="PRO_5039392213" description="Small secreted protein" evidence="1">
    <location>
        <begin position="19"/>
        <end position="156"/>
    </location>
</feature>
<reference evidence="2 3" key="1">
    <citation type="submission" date="2018-08" db="EMBL/GenBank/DDBJ databases">
        <title>Aeromicrobium sp. M2KJ-4, whole genome shotgun sequence.</title>
        <authorList>
            <person name="Tuo L."/>
        </authorList>
    </citation>
    <scope>NUCLEOTIDE SEQUENCE [LARGE SCALE GENOMIC DNA]</scope>
    <source>
        <strain evidence="2 3">M2KJ-4</strain>
    </source>
</reference>
<dbReference type="PROSITE" id="PS51257">
    <property type="entry name" value="PROKAR_LIPOPROTEIN"/>
    <property type="match status" value="1"/>
</dbReference>
<proteinExistence type="predicted"/>
<evidence type="ECO:0000313" key="3">
    <source>
        <dbReference type="Proteomes" id="UP000265581"/>
    </source>
</evidence>
<comment type="caution">
    <text evidence="2">The sequence shown here is derived from an EMBL/GenBank/DDBJ whole genome shotgun (WGS) entry which is preliminary data.</text>
</comment>
<dbReference type="Proteomes" id="UP000265581">
    <property type="component" value="Unassembled WGS sequence"/>
</dbReference>
<dbReference type="OrthoDB" id="3748582at2"/>
<sequence length="156" mass="16282">MKISQALVGAVLIGASLAACSGSSDGGDDAGSSYCKDIKAAKPTFETLASGDLSELEKGFTTFHRLADEAPDELKDQWKVLDDAADSVEDKLKEAGLTFDDLPDIQAGKLPEGVSVEKLTAFAADLQKLNNDTFAEARTEIGKQAKDVCGVELGAG</sequence>